<name>A0ABV9GPY5_9BACL</name>
<accession>A0ABV9GPY5</accession>
<evidence type="ECO:0000313" key="2">
    <source>
        <dbReference type="Proteomes" id="UP001596022"/>
    </source>
</evidence>
<dbReference type="InterPro" id="IPR009061">
    <property type="entry name" value="DNA-bd_dom_put_sf"/>
</dbReference>
<dbReference type="Proteomes" id="UP001596022">
    <property type="component" value="Unassembled WGS sequence"/>
</dbReference>
<reference evidence="2" key="1">
    <citation type="journal article" date="2019" name="Int. J. Syst. Evol. Microbiol.">
        <title>The Global Catalogue of Microorganisms (GCM) 10K type strain sequencing project: providing services to taxonomists for standard genome sequencing and annotation.</title>
        <authorList>
            <consortium name="The Broad Institute Genomics Platform"/>
            <consortium name="The Broad Institute Genome Sequencing Center for Infectious Disease"/>
            <person name="Wu L."/>
            <person name="Ma J."/>
        </authorList>
    </citation>
    <scope>NUCLEOTIDE SEQUENCE [LARGE SCALE GENOMIC DNA]</scope>
    <source>
        <strain evidence="2">CGMCC 1.16306</strain>
    </source>
</reference>
<organism evidence="1 2">
    <name type="scientific">Camelliibacillus cellulosilyticus</name>
    <dbReference type="NCBI Taxonomy" id="2174486"/>
    <lineage>
        <taxon>Bacteria</taxon>
        <taxon>Bacillati</taxon>
        <taxon>Bacillota</taxon>
        <taxon>Bacilli</taxon>
        <taxon>Bacillales</taxon>
        <taxon>Sporolactobacillaceae</taxon>
        <taxon>Camelliibacillus</taxon>
    </lineage>
</organism>
<comment type="caution">
    <text evidence="1">The sequence shown here is derived from an EMBL/GenBank/DDBJ whole genome shotgun (WGS) entry which is preliminary data.</text>
</comment>
<gene>
    <name evidence="1" type="ORF">ACFO4N_11255</name>
</gene>
<sequence length="79" mass="9451">MASINFIGFLHWEYTFLEDMKPYLNVFSEAQPEQFPELFDMMHSHRERVQSQIQDLQQILDFIDSKLKEGIQANRVCRA</sequence>
<keyword evidence="2" id="KW-1185">Reference proteome</keyword>
<proteinExistence type="predicted"/>
<dbReference type="EMBL" id="JBHSFW010000007">
    <property type="protein sequence ID" value="MFC4619290.1"/>
    <property type="molecule type" value="Genomic_DNA"/>
</dbReference>
<protein>
    <submittedName>
        <fullName evidence="1">Uncharacterized protein</fullName>
    </submittedName>
</protein>
<evidence type="ECO:0000313" key="1">
    <source>
        <dbReference type="EMBL" id="MFC4619290.1"/>
    </source>
</evidence>
<dbReference type="SUPFAM" id="SSF46955">
    <property type="entry name" value="Putative DNA-binding domain"/>
    <property type="match status" value="1"/>
</dbReference>